<feature type="non-terminal residue" evidence="1">
    <location>
        <position position="66"/>
    </location>
</feature>
<dbReference type="AlphaFoldDB" id="A0AA38KU08"/>
<comment type="caution">
    <text evidence="1">The sequence shown here is derived from an EMBL/GenBank/DDBJ whole genome shotgun (WGS) entry which is preliminary data.</text>
</comment>
<dbReference type="Proteomes" id="UP000824469">
    <property type="component" value="Unassembled WGS sequence"/>
</dbReference>
<proteinExistence type="predicted"/>
<evidence type="ECO:0000313" key="1">
    <source>
        <dbReference type="EMBL" id="KAH9308824.1"/>
    </source>
</evidence>
<feature type="non-terminal residue" evidence="1">
    <location>
        <position position="1"/>
    </location>
</feature>
<evidence type="ECO:0000313" key="2">
    <source>
        <dbReference type="Proteomes" id="UP000824469"/>
    </source>
</evidence>
<sequence length="66" mass="7692">KTIEIQGVKQEISVRKLSAMQLKKAKNKGCTLYVVKISESVEEDDDFLKWYLLLQSFKDVFLEELP</sequence>
<dbReference type="EMBL" id="JAHRHJ020000007">
    <property type="protein sequence ID" value="KAH9308824.1"/>
    <property type="molecule type" value="Genomic_DNA"/>
</dbReference>
<accession>A0AA38KU08</accession>
<keyword evidence="2" id="KW-1185">Reference proteome</keyword>
<reference evidence="1 2" key="1">
    <citation type="journal article" date="2021" name="Nat. Plants">
        <title>The Taxus genome provides insights into paclitaxel biosynthesis.</title>
        <authorList>
            <person name="Xiong X."/>
            <person name="Gou J."/>
            <person name="Liao Q."/>
            <person name="Li Y."/>
            <person name="Zhou Q."/>
            <person name="Bi G."/>
            <person name="Li C."/>
            <person name="Du R."/>
            <person name="Wang X."/>
            <person name="Sun T."/>
            <person name="Guo L."/>
            <person name="Liang H."/>
            <person name="Lu P."/>
            <person name="Wu Y."/>
            <person name="Zhang Z."/>
            <person name="Ro D.K."/>
            <person name="Shang Y."/>
            <person name="Huang S."/>
            <person name="Yan J."/>
        </authorList>
    </citation>
    <scope>NUCLEOTIDE SEQUENCE [LARGE SCALE GENOMIC DNA]</scope>
    <source>
        <strain evidence="1">Ta-2019</strain>
    </source>
</reference>
<protein>
    <submittedName>
        <fullName evidence="1">Uncharacterized protein</fullName>
    </submittedName>
</protein>
<gene>
    <name evidence="1" type="ORF">KI387_036735</name>
</gene>
<organism evidence="1 2">
    <name type="scientific">Taxus chinensis</name>
    <name type="common">Chinese yew</name>
    <name type="synonym">Taxus wallichiana var. chinensis</name>
    <dbReference type="NCBI Taxonomy" id="29808"/>
    <lineage>
        <taxon>Eukaryota</taxon>
        <taxon>Viridiplantae</taxon>
        <taxon>Streptophyta</taxon>
        <taxon>Embryophyta</taxon>
        <taxon>Tracheophyta</taxon>
        <taxon>Spermatophyta</taxon>
        <taxon>Pinopsida</taxon>
        <taxon>Pinidae</taxon>
        <taxon>Conifers II</taxon>
        <taxon>Cupressales</taxon>
        <taxon>Taxaceae</taxon>
        <taxon>Taxus</taxon>
    </lineage>
</organism>
<name>A0AA38KU08_TAXCH</name>